<protein>
    <submittedName>
        <fullName evidence="1">Uncharacterized protein</fullName>
    </submittedName>
</protein>
<organism evidence="1 2">
    <name type="scientific">Neophaeococcomyces mojaviensis</name>
    <dbReference type="NCBI Taxonomy" id="3383035"/>
    <lineage>
        <taxon>Eukaryota</taxon>
        <taxon>Fungi</taxon>
        <taxon>Dikarya</taxon>
        <taxon>Ascomycota</taxon>
        <taxon>Pezizomycotina</taxon>
        <taxon>Eurotiomycetes</taxon>
        <taxon>Chaetothyriomycetidae</taxon>
        <taxon>Chaetothyriales</taxon>
        <taxon>Chaetothyriales incertae sedis</taxon>
        <taxon>Neophaeococcomyces</taxon>
    </lineage>
</organism>
<sequence length="276" mass="30778">MSFTLMRYKDGKPAPIKLSIWDAFKGVPPPKSRPHTCSSCNSFHRPSAKHDAGIKAQPEAEAGKPKDEEKKDVEEEKALDKPADGDDSGFTAEEDAKVLKLKVEGKTWAQIAQELGGGRVKHDITRRHKQLTSVSKGEEREEKGGEKDGGKADNDDKEEENEKEKTPAKMSKKEKKAAKAEKDREEGLKRKEEMVKKKETEEMKAAVEAKEPPAEPEPAKPPTDDKPSQSATTDAKPSDIRNDKQKWIAAASKHFDRTGQRITPEQARKMVERKST</sequence>
<evidence type="ECO:0000313" key="1">
    <source>
        <dbReference type="EMBL" id="KAJ9660337.1"/>
    </source>
</evidence>
<dbReference type="Proteomes" id="UP001172386">
    <property type="component" value="Unassembled WGS sequence"/>
</dbReference>
<evidence type="ECO:0000313" key="2">
    <source>
        <dbReference type="Proteomes" id="UP001172386"/>
    </source>
</evidence>
<name>A0ACC3ADP9_9EURO</name>
<reference evidence="1" key="1">
    <citation type="submission" date="2022-10" db="EMBL/GenBank/DDBJ databases">
        <title>Culturing micro-colonial fungi from biological soil crusts in the Mojave desert and describing Neophaeococcomyces mojavensis, and introducing the new genera and species Taxawa tesnikishii.</title>
        <authorList>
            <person name="Kurbessoian T."/>
            <person name="Stajich J.E."/>
        </authorList>
    </citation>
    <scope>NUCLEOTIDE SEQUENCE</scope>
    <source>
        <strain evidence="1">JES_112</strain>
    </source>
</reference>
<comment type="caution">
    <text evidence="1">The sequence shown here is derived from an EMBL/GenBank/DDBJ whole genome shotgun (WGS) entry which is preliminary data.</text>
</comment>
<dbReference type="EMBL" id="JAPDRQ010000032">
    <property type="protein sequence ID" value="KAJ9660337.1"/>
    <property type="molecule type" value="Genomic_DNA"/>
</dbReference>
<gene>
    <name evidence="1" type="ORF">H2198_002645</name>
</gene>
<keyword evidence="2" id="KW-1185">Reference proteome</keyword>
<accession>A0ACC3ADP9</accession>
<proteinExistence type="predicted"/>